<evidence type="ECO:0000259" key="2">
    <source>
        <dbReference type="Pfam" id="PF05685"/>
    </source>
</evidence>
<dbReference type="EMBL" id="FWXR01000001">
    <property type="protein sequence ID" value="SMC35641.1"/>
    <property type="molecule type" value="Genomic_DNA"/>
</dbReference>
<dbReference type="OrthoDB" id="196625at2"/>
<dbReference type="Gene3D" id="3.90.1570.10">
    <property type="entry name" value="tt1808, chain A"/>
    <property type="match status" value="1"/>
</dbReference>
<protein>
    <submittedName>
        <fullName evidence="3">Endonuclease, Uma2 family (Restriction endonuclease fold)</fullName>
    </submittedName>
</protein>
<dbReference type="STRING" id="937218.SAMN06297251_101326"/>
<dbReference type="GO" id="GO:0004519">
    <property type="term" value="F:endonuclease activity"/>
    <property type="evidence" value="ECO:0007669"/>
    <property type="project" value="UniProtKB-KW"/>
</dbReference>
<reference evidence="3 4" key="1">
    <citation type="submission" date="2017-04" db="EMBL/GenBank/DDBJ databases">
        <authorList>
            <person name="Afonso C.L."/>
            <person name="Miller P.J."/>
            <person name="Scott M.A."/>
            <person name="Spackman E."/>
            <person name="Goraichik I."/>
            <person name="Dimitrov K.M."/>
            <person name="Suarez D.L."/>
            <person name="Swayne D.E."/>
        </authorList>
    </citation>
    <scope>NUCLEOTIDE SEQUENCE [LARGE SCALE GENOMIC DNA]</scope>
    <source>
        <strain evidence="3 4">CGMCC 1.10972</strain>
    </source>
</reference>
<keyword evidence="3" id="KW-0255">Endonuclease</keyword>
<dbReference type="PANTHER" id="PTHR35400">
    <property type="entry name" value="SLR1083 PROTEIN"/>
    <property type="match status" value="1"/>
</dbReference>
<evidence type="ECO:0000313" key="3">
    <source>
        <dbReference type="EMBL" id="SMC35641.1"/>
    </source>
</evidence>
<dbReference type="Proteomes" id="UP000192656">
    <property type="component" value="Unassembled WGS sequence"/>
</dbReference>
<dbReference type="SUPFAM" id="SSF52980">
    <property type="entry name" value="Restriction endonuclease-like"/>
    <property type="match status" value="1"/>
</dbReference>
<keyword evidence="3" id="KW-0378">Hydrolase</keyword>
<name>A0A1W1YIK2_9HYPH</name>
<sequence length="202" mass="22389">MSALSKDPLIGEGSAPRTTQAAEGLRRRRFTVDEVTAFVEHGLIDDRERFELIGGEIVPMSPKGLFHERLKTALNIYFVRALPPGVLVSQETTFYLSEDTFLEPDFVFYEEADGLEKLKGETCLLAVEVADSSLSYDRGRKADLYASFGLRELWVVDVRPRSIRVFRKPTPTGYANVSDVAGDAAVKALNVPALELTLASFD</sequence>
<dbReference type="PANTHER" id="PTHR35400:SF1">
    <property type="entry name" value="SLR1083 PROTEIN"/>
    <property type="match status" value="1"/>
</dbReference>
<dbReference type="InterPro" id="IPR008538">
    <property type="entry name" value="Uma2"/>
</dbReference>
<evidence type="ECO:0000256" key="1">
    <source>
        <dbReference type="SAM" id="MobiDB-lite"/>
    </source>
</evidence>
<dbReference type="AlphaFoldDB" id="A0A1W1YIK2"/>
<dbReference type="Pfam" id="PF05685">
    <property type="entry name" value="Uma2"/>
    <property type="match status" value="1"/>
</dbReference>
<dbReference type="CDD" id="cd06260">
    <property type="entry name" value="DUF820-like"/>
    <property type="match status" value="1"/>
</dbReference>
<keyword evidence="4" id="KW-1185">Reference proteome</keyword>
<keyword evidence="3" id="KW-0540">Nuclease</keyword>
<proteinExistence type="predicted"/>
<gene>
    <name evidence="3" type="ORF">SAMN06297251_101326</name>
</gene>
<accession>A0A1W1YIK2</accession>
<organism evidence="3 4">
    <name type="scientific">Fulvimarina manganoxydans</name>
    <dbReference type="NCBI Taxonomy" id="937218"/>
    <lineage>
        <taxon>Bacteria</taxon>
        <taxon>Pseudomonadati</taxon>
        <taxon>Pseudomonadota</taxon>
        <taxon>Alphaproteobacteria</taxon>
        <taxon>Hyphomicrobiales</taxon>
        <taxon>Aurantimonadaceae</taxon>
        <taxon>Fulvimarina</taxon>
    </lineage>
</organism>
<dbReference type="InterPro" id="IPR011335">
    <property type="entry name" value="Restrct_endonuc-II-like"/>
</dbReference>
<evidence type="ECO:0000313" key="4">
    <source>
        <dbReference type="Proteomes" id="UP000192656"/>
    </source>
</evidence>
<feature type="region of interest" description="Disordered" evidence="1">
    <location>
        <begin position="1"/>
        <end position="22"/>
    </location>
</feature>
<dbReference type="InterPro" id="IPR012296">
    <property type="entry name" value="Nuclease_put_TT1808"/>
</dbReference>
<feature type="domain" description="Putative restriction endonuclease" evidence="2">
    <location>
        <begin position="45"/>
        <end position="198"/>
    </location>
</feature>